<dbReference type="Pfam" id="PF09090">
    <property type="entry name" value="MIF4G_like_2"/>
    <property type="match status" value="1"/>
</dbReference>
<feature type="compositionally biased region" description="Basic and acidic residues" evidence="1">
    <location>
        <begin position="81"/>
        <end position="90"/>
    </location>
</feature>
<feature type="compositionally biased region" description="Polar residues" evidence="1">
    <location>
        <begin position="105"/>
        <end position="125"/>
    </location>
</feature>
<keyword evidence="4" id="KW-1185">Reference proteome</keyword>
<dbReference type="Gene3D" id="1.25.40.180">
    <property type="match status" value="1"/>
</dbReference>
<dbReference type="Proteomes" id="UP001626550">
    <property type="component" value="Unassembled WGS sequence"/>
</dbReference>
<feature type="compositionally biased region" description="Basic residues" evidence="1">
    <location>
        <begin position="343"/>
        <end position="354"/>
    </location>
</feature>
<evidence type="ECO:0000313" key="4">
    <source>
        <dbReference type="Proteomes" id="UP001626550"/>
    </source>
</evidence>
<dbReference type="AlphaFoldDB" id="A0ABD2Q6L4"/>
<gene>
    <name evidence="3" type="primary">NCBP1_1</name>
    <name evidence="3" type="ORF">Ciccas_006155</name>
</gene>
<dbReference type="InterPro" id="IPR027159">
    <property type="entry name" value="CBP80"/>
</dbReference>
<proteinExistence type="predicted"/>
<reference evidence="3 4" key="1">
    <citation type="submission" date="2024-11" db="EMBL/GenBank/DDBJ databases">
        <title>Adaptive evolution of stress response genes in parasites aligns with host niche diversity.</title>
        <authorList>
            <person name="Hahn C."/>
            <person name="Resl P."/>
        </authorList>
    </citation>
    <scope>NUCLEOTIDE SEQUENCE [LARGE SCALE GENOMIC DNA]</scope>
    <source>
        <strain evidence="3">EGGRZ-B1_66</strain>
        <tissue evidence="3">Body</tissue>
    </source>
</reference>
<evidence type="ECO:0000259" key="2">
    <source>
        <dbReference type="Pfam" id="PF09090"/>
    </source>
</evidence>
<evidence type="ECO:0000256" key="1">
    <source>
        <dbReference type="SAM" id="MobiDB-lite"/>
    </source>
</evidence>
<feature type="region of interest" description="Disordered" evidence="1">
    <location>
        <begin position="1"/>
        <end position="141"/>
    </location>
</feature>
<dbReference type="InterPro" id="IPR016024">
    <property type="entry name" value="ARM-type_fold"/>
</dbReference>
<feature type="compositionally biased region" description="Basic and acidic residues" evidence="1">
    <location>
        <begin position="43"/>
        <end position="60"/>
    </location>
</feature>
<evidence type="ECO:0000313" key="3">
    <source>
        <dbReference type="EMBL" id="KAL3315210.1"/>
    </source>
</evidence>
<accession>A0ABD2Q6L4</accession>
<dbReference type="PANTHER" id="PTHR12412:SF2">
    <property type="entry name" value="NUCLEAR CAP-BINDING PROTEIN SUBUNIT 1"/>
    <property type="match status" value="1"/>
</dbReference>
<feature type="domain" description="MIF4G-like type 2" evidence="2">
    <location>
        <begin position="147"/>
        <end position="239"/>
    </location>
</feature>
<sequence length="452" mass="51186">MDRPKNASLSGSDNEEEIKQEPMDVPPIDTFETPGDKPSTTIRRREDDTPHGLRRMDETPHCINPSRMDTPHGPRPSSPSIRDELPRTKFDDDDDRNYARPGTDQPDSQEMGQNRTPSVARNPSPSRRGDDDTKERKMESDRVLQLCDGVQDLRIDVFMSALLYCGHKTISHTFSLIKRYTNVLKRLIPLNNMQAQIDCLQLVRFSWSRQTQMCVMVIDHLCRTGFIEPEAVIQWAYSDHMTSITFETDKDDEDEDFDIGIKEEDETIQWSNQPVNARPTLLEFYVWECLNGILARVGRRVKTVSEKLEQAKDALVMKRAGTVSTSESSSASSDDDSDEGKNTRRKVRMGARGRSRSVVTGGSSAVVARLNRERLAAVECQAACVQALLSNHAKLMLRVEQQMLVIGGANVQNDGLDVKPQVLESKVQSMRHIMFWLRGRLEQVLLDVSSRP</sequence>
<dbReference type="InterPro" id="IPR015174">
    <property type="entry name" value="MIF4G-like_typ-2"/>
</dbReference>
<comment type="caution">
    <text evidence="3">The sequence shown here is derived from an EMBL/GenBank/DDBJ whole genome shotgun (WGS) entry which is preliminary data.</text>
</comment>
<name>A0ABD2Q6L4_9PLAT</name>
<feature type="region of interest" description="Disordered" evidence="1">
    <location>
        <begin position="319"/>
        <end position="354"/>
    </location>
</feature>
<dbReference type="SUPFAM" id="SSF48371">
    <property type="entry name" value="ARM repeat"/>
    <property type="match status" value="1"/>
</dbReference>
<protein>
    <submittedName>
        <fullName evidence="3">Nuclear cap-binding protein subunit 1</fullName>
    </submittedName>
</protein>
<dbReference type="EMBL" id="JBJKFK010000799">
    <property type="protein sequence ID" value="KAL3315210.1"/>
    <property type="molecule type" value="Genomic_DNA"/>
</dbReference>
<dbReference type="PANTHER" id="PTHR12412">
    <property type="entry name" value="CAP BINDING PROTEIN"/>
    <property type="match status" value="1"/>
</dbReference>
<feature type="compositionally biased region" description="Basic and acidic residues" evidence="1">
    <location>
        <begin position="127"/>
        <end position="141"/>
    </location>
</feature>
<organism evidence="3 4">
    <name type="scientific">Cichlidogyrus casuarinus</name>
    <dbReference type="NCBI Taxonomy" id="1844966"/>
    <lineage>
        <taxon>Eukaryota</taxon>
        <taxon>Metazoa</taxon>
        <taxon>Spiralia</taxon>
        <taxon>Lophotrochozoa</taxon>
        <taxon>Platyhelminthes</taxon>
        <taxon>Monogenea</taxon>
        <taxon>Monopisthocotylea</taxon>
        <taxon>Dactylogyridea</taxon>
        <taxon>Ancyrocephalidae</taxon>
        <taxon>Cichlidogyrus</taxon>
    </lineage>
</organism>